<feature type="domain" description="CMP/dCMP-type deaminase" evidence="3">
    <location>
        <begin position="161"/>
        <end position="282"/>
    </location>
</feature>
<evidence type="ECO:0000256" key="1">
    <source>
        <dbReference type="ARBA" id="ARBA00022694"/>
    </source>
</evidence>
<dbReference type="Proteomes" id="UP000195557">
    <property type="component" value="Unassembled WGS sequence"/>
</dbReference>
<protein>
    <submittedName>
        <fullName evidence="4">Scamp4 protein</fullName>
    </submittedName>
</protein>
<evidence type="ECO:0000313" key="4">
    <source>
        <dbReference type="EMBL" id="OUS43981.1"/>
    </source>
</evidence>
<proteinExistence type="inferred from homology"/>
<accession>A0A1Y5I3E2</accession>
<dbReference type="PANTHER" id="PTHR11079">
    <property type="entry name" value="CYTOSINE DEAMINASE FAMILY MEMBER"/>
    <property type="match status" value="1"/>
</dbReference>
<evidence type="ECO:0000259" key="3">
    <source>
        <dbReference type="PROSITE" id="PS51747"/>
    </source>
</evidence>
<reference evidence="4" key="1">
    <citation type="submission" date="2017-04" db="EMBL/GenBank/DDBJ databases">
        <title>Population genomics of picophytoplankton unveils novel chromosome hypervariability.</title>
        <authorList>
            <consortium name="DOE Joint Genome Institute"/>
            <person name="Blanc-Mathieu R."/>
            <person name="Krasovec M."/>
            <person name="Hebrard M."/>
            <person name="Yau S."/>
            <person name="Desgranges E."/>
            <person name="Martin J."/>
            <person name="Schackwitz W."/>
            <person name="Kuo A."/>
            <person name="Salin G."/>
            <person name="Donnadieu C."/>
            <person name="Desdevises Y."/>
            <person name="Sanchez-Ferandin S."/>
            <person name="Moreau H."/>
            <person name="Rivals E."/>
            <person name="Grigoriev I.V."/>
            <person name="Grimsley N."/>
            <person name="Eyre-Walker A."/>
            <person name="Piganeau G."/>
        </authorList>
    </citation>
    <scope>NUCLEOTIDE SEQUENCE [LARGE SCALE GENOMIC DNA]</scope>
    <source>
        <strain evidence="4">RCC 1115</strain>
    </source>
</reference>
<comment type="similarity">
    <text evidence="2">Belongs to the cytidine and deoxycytidylate deaminase family. ADAT3 subfamily.</text>
</comment>
<dbReference type="GO" id="GO:0005737">
    <property type="term" value="C:cytoplasm"/>
    <property type="evidence" value="ECO:0007669"/>
    <property type="project" value="TreeGrafter"/>
</dbReference>
<dbReference type="Gene3D" id="3.40.140.10">
    <property type="entry name" value="Cytidine Deaminase, domain 2"/>
    <property type="match status" value="1"/>
</dbReference>
<keyword evidence="1" id="KW-0819">tRNA processing</keyword>
<dbReference type="PROSITE" id="PS51747">
    <property type="entry name" value="CYT_DCMP_DEAMINASES_2"/>
    <property type="match status" value="1"/>
</dbReference>
<name>A0A1Y5I3E2_OSTTA</name>
<sequence>MAPATCPPLPEELAHVKRARKSAGGDGGTTDVVLKARTMGGGASALEDARGCEATRTAVLERHADVVREVAFVSVPKEAPSDREAWKAACEVWPVSLMTSTEREAETVTEREAAYFWKWTKRACASAPVNANGGCGNCAIIVDPSRDEEVARGVDESRAHPLRHAAMCAVDLAAKLDVEKYPEKEHVEAFVEARRVEKLERDRERAEFGDDKKRKREKASGAAVIEFMGRPYLCTGYDVFLAREPCVMCAMALVHSRLKRVIFAAPDDVNGALNGPSGSRRLHGVQSLNHHYLVYSFDLNEDDLRAIREESN</sequence>
<evidence type="ECO:0000256" key="2">
    <source>
        <dbReference type="ARBA" id="ARBA00038160"/>
    </source>
</evidence>
<dbReference type="eggNOG" id="KOG2771">
    <property type="taxonomic scope" value="Eukaryota"/>
</dbReference>
<dbReference type="PANTHER" id="PTHR11079:SF156">
    <property type="entry name" value="INACTIVE TRNA-SPECIFIC ADENOSINE DEAMINASE-LIKE PROTEIN 3-RELATED"/>
    <property type="match status" value="1"/>
</dbReference>
<dbReference type="GO" id="GO:0008033">
    <property type="term" value="P:tRNA processing"/>
    <property type="evidence" value="ECO:0007669"/>
    <property type="project" value="UniProtKB-KW"/>
</dbReference>
<dbReference type="EMBL" id="KZ155826">
    <property type="protein sequence ID" value="OUS43981.1"/>
    <property type="molecule type" value="Genomic_DNA"/>
</dbReference>
<dbReference type="InterPro" id="IPR002125">
    <property type="entry name" value="CMP_dCMP_dom"/>
</dbReference>
<dbReference type="GO" id="GO:0052717">
    <property type="term" value="F:tRNA-specific adenosine-34 deaminase activity"/>
    <property type="evidence" value="ECO:0007669"/>
    <property type="project" value="TreeGrafter"/>
</dbReference>
<dbReference type="GO" id="GO:0005634">
    <property type="term" value="C:nucleus"/>
    <property type="evidence" value="ECO:0007669"/>
    <property type="project" value="TreeGrafter"/>
</dbReference>
<dbReference type="InterPro" id="IPR016193">
    <property type="entry name" value="Cytidine_deaminase-like"/>
</dbReference>
<dbReference type="Pfam" id="PF00383">
    <property type="entry name" value="dCMP_cyt_deam_1"/>
    <property type="match status" value="1"/>
</dbReference>
<dbReference type="SUPFAM" id="SSF53927">
    <property type="entry name" value="Cytidine deaminase-like"/>
    <property type="match status" value="1"/>
</dbReference>
<gene>
    <name evidence="4" type="ORF">BE221DRAFT_147272</name>
</gene>
<organism evidence="4">
    <name type="scientific">Ostreococcus tauri</name>
    <name type="common">Marine green alga</name>
    <dbReference type="NCBI Taxonomy" id="70448"/>
    <lineage>
        <taxon>Eukaryota</taxon>
        <taxon>Viridiplantae</taxon>
        <taxon>Chlorophyta</taxon>
        <taxon>Mamiellophyceae</taxon>
        <taxon>Mamiellales</taxon>
        <taxon>Bathycoccaceae</taxon>
        <taxon>Ostreococcus</taxon>
    </lineage>
</organism>
<dbReference type="AlphaFoldDB" id="A0A1Y5I3E2"/>